<reference evidence="2" key="1">
    <citation type="journal article" date="2012" name="Science">
        <title>Fermentation, hydrogen, and sulfur metabolism in multiple uncultivated bacterial phyla.</title>
        <authorList>
            <person name="Wrighton K.C."/>
            <person name="Thomas B.C."/>
            <person name="Sharon I."/>
            <person name="Miller C.S."/>
            <person name="Castelle C.J."/>
            <person name="VerBerkmoes N.C."/>
            <person name="Wilkins M.J."/>
            <person name="Hettich R.L."/>
            <person name="Lipton M.S."/>
            <person name="Williams K.H."/>
            <person name="Long P.E."/>
            <person name="Banfield J.F."/>
        </authorList>
    </citation>
    <scope>NUCLEOTIDE SEQUENCE [LARGE SCALE GENOMIC DNA]</scope>
</reference>
<evidence type="ECO:0000259" key="1">
    <source>
        <dbReference type="Pfam" id="PF17973"/>
    </source>
</evidence>
<dbReference type="InterPro" id="IPR041246">
    <property type="entry name" value="Bact_MG10"/>
</dbReference>
<dbReference type="SUPFAM" id="SSF48239">
    <property type="entry name" value="Terpenoid cyclases/Protein prenyltransferases"/>
    <property type="match status" value="1"/>
</dbReference>
<dbReference type="PANTHER" id="PTHR40094">
    <property type="entry name" value="ALPHA-2-MACROGLOBULIN HOMOLOG"/>
    <property type="match status" value="1"/>
</dbReference>
<dbReference type="GO" id="GO:0004866">
    <property type="term" value="F:endopeptidase inhibitor activity"/>
    <property type="evidence" value="ECO:0007669"/>
    <property type="project" value="TreeGrafter"/>
</dbReference>
<sequence>INENLPRFLGSGDEITFSPVIFNKTGKNQSFDVTIDASNITIDGAKRTVFIKSGESYTVPFKATVNNIEANSSEPAAAKITFKATAKESNEVDEVENTLPILQTTTPETVATSGKTTDSTDEQIKLSGDIRKNGGSVTVSYAASLLPNILSGMEYLKTFPYGCSEQRTSAIMPTIYLKQLYDSVKVSFDLKTKTVREYIDPYQGYQERSLDTVLRGYLVEIKNFQRLDGGFGFWMDSLSSEFPLTISLVGAFSDIRSVGYTPDSFMIENAIKYIKTEFYANKRPYCVASKTESCNWPLATRLSAIESILDANTQDYEAYKMYKLLSFKAPDNLATVNQSRVLAKLMRINAITKAEKDGLKKTLNDQVKYLASNALVYNPRGAFLGSVGAGSRIEVTTRFIETLALMGPATVKEYGQIIDNMERWIIGEKKKDGSFGSTADTSSVIRSLANVMRTSGELRDVNMLAKISLNNISLEDKWIDTKNKLDTFSKIIGLDQLHDVSNLHLEKTGQGTLYYDIAMQYQIPARDVASRDEGFFVEQAYYDYDAYKAVKKAKDEEWARYVNQEIDYKALKYPKDIITYLKPIENFTVGKLVYVSNRLITGETRDQVAFEGFIPSGSELVNPELKTENQQNKLESLFDHQEWQDDRYFATVSSLDAGVYTFGYIIRPTHAGTYQLLPSRAFEFYRPEVFGRVAGKVVKVVDGK</sequence>
<dbReference type="Gene3D" id="1.50.10.20">
    <property type="match status" value="1"/>
</dbReference>
<organism evidence="2">
    <name type="scientific">uncultured bacterium</name>
    <name type="common">gcode 4</name>
    <dbReference type="NCBI Taxonomy" id="1234023"/>
    <lineage>
        <taxon>Bacteria</taxon>
        <taxon>environmental samples</taxon>
    </lineage>
</organism>
<protein>
    <recommendedName>
        <fullName evidence="1">Bacterial alpha-2-macroglobulin MG10 domain-containing protein</fullName>
    </recommendedName>
</protein>
<dbReference type="InterPro" id="IPR008930">
    <property type="entry name" value="Terpenoid_cyclase/PrenylTrfase"/>
</dbReference>
<gene>
    <name evidence="2" type="ORF">ACD_78C00075G0001</name>
</gene>
<name>K1XJ20_9BACT</name>
<accession>K1XJ20</accession>
<dbReference type="PANTHER" id="PTHR40094:SF1">
    <property type="entry name" value="UBIQUITIN DOMAIN-CONTAINING PROTEIN"/>
    <property type="match status" value="1"/>
</dbReference>
<dbReference type="EMBL" id="AMFJ01034075">
    <property type="protein sequence ID" value="EKD30365.1"/>
    <property type="molecule type" value="Genomic_DNA"/>
</dbReference>
<feature type="non-terminal residue" evidence="2">
    <location>
        <position position="1"/>
    </location>
</feature>
<proteinExistence type="predicted"/>
<dbReference type="AlphaFoldDB" id="K1XJ20"/>
<dbReference type="SMART" id="SM01419">
    <property type="entry name" value="Thiol-ester_cl"/>
    <property type="match status" value="1"/>
</dbReference>
<dbReference type="Pfam" id="PF17973">
    <property type="entry name" value="bMG10"/>
    <property type="match status" value="1"/>
</dbReference>
<evidence type="ECO:0000313" key="2">
    <source>
        <dbReference type="EMBL" id="EKD30365.1"/>
    </source>
</evidence>
<dbReference type="InterPro" id="IPR047565">
    <property type="entry name" value="Alpha-macroglob_thiol-ester_cl"/>
</dbReference>
<feature type="domain" description="Bacterial alpha-2-macroglobulin MG10" evidence="1">
    <location>
        <begin position="582"/>
        <end position="688"/>
    </location>
</feature>
<dbReference type="InterPro" id="IPR051802">
    <property type="entry name" value="YfhM-like"/>
</dbReference>
<comment type="caution">
    <text evidence="2">The sequence shown here is derived from an EMBL/GenBank/DDBJ whole genome shotgun (WGS) entry which is preliminary data.</text>
</comment>